<feature type="region of interest" description="Disordered" evidence="1">
    <location>
        <begin position="31"/>
        <end position="74"/>
    </location>
</feature>
<dbReference type="Proteomes" id="UP001056012">
    <property type="component" value="Chromosome 5"/>
</dbReference>
<dbReference type="CDD" id="cd19481">
    <property type="entry name" value="RecA-like_protease"/>
    <property type="match status" value="1"/>
</dbReference>
<dbReference type="SUPFAM" id="SSF52540">
    <property type="entry name" value="P-loop containing nucleoside triphosphate hydrolases"/>
    <property type="match status" value="1"/>
</dbReference>
<dbReference type="InterPro" id="IPR054289">
    <property type="entry name" value="DUF7025"/>
</dbReference>
<dbReference type="SMART" id="SM00382">
    <property type="entry name" value="AAA"/>
    <property type="match status" value="1"/>
</dbReference>
<dbReference type="GO" id="GO:0016887">
    <property type="term" value="F:ATP hydrolysis activity"/>
    <property type="evidence" value="ECO:0007669"/>
    <property type="project" value="InterPro"/>
</dbReference>
<dbReference type="OrthoDB" id="10042665at2759"/>
<evidence type="ECO:0000259" key="2">
    <source>
        <dbReference type="SMART" id="SM00382"/>
    </source>
</evidence>
<reference evidence="3" key="1">
    <citation type="submission" date="2021-12" db="EMBL/GenBank/DDBJ databases">
        <title>Curvularia clavata genome.</title>
        <authorList>
            <person name="Cao Y."/>
        </authorList>
    </citation>
    <scope>NUCLEOTIDE SEQUENCE</scope>
    <source>
        <strain evidence="3">Yc1106</strain>
    </source>
</reference>
<dbReference type="VEuPathDB" id="FungiDB:yc1106_06914"/>
<feature type="domain" description="AAA+ ATPase" evidence="2">
    <location>
        <begin position="513"/>
        <end position="638"/>
    </location>
</feature>
<keyword evidence="4" id="KW-1185">Reference proteome</keyword>
<evidence type="ECO:0000256" key="1">
    <source>
        <dbReference type="SAM" id="MobiDB-lite"/>
    </source>
</evidence>
<dbReference type="InterPro" id="IPR003593">
    <property type="entry name" value="AAA+_ATPase"/>
</dbReference>
<name>A0A9Q8ZDC0_CURCL</name>
<dbReference type="Pfam" id="PF22942">
    <property type="entry name" value="DUF7025"/>
    <property type="match status" value="1"/>
</dbReference>
<gene>
    <name evidence="3" type="ORF">yc1106_06914</name>
</gene>
<evidence type="ECO:0000313" key="3">
    <source>
        <dbReference type="EMBL" id="USP79640.1"/>
    </source>
</evidence>
<dbReference type="InterPro" id="IPR003959">
    <property type="entry name" value="ATPase_AAA_core"/>
</dbReference>
<dbReference type="GO" id="GO:0005524">
    <property type="term" value="F:ATP binding"/>
    <property type="evidence" value="ECO:0007669"/>
    <property type="project" value="InterPro"/>
</dbReference>
<evidence type="ECO:0000313" key="4">
    <source>
        <dbReference type="Proteomes" id="UP001056012"/>
    </source>
</evidence>
<dbReference type="PANTHER" id="PTHR46411">
    <property type="entry name" value="FAMILY ATPASE, PUTATIVE-RELATED"/>
    <property type="match status" value="1"/>
</dbReference>
<protein>
    <recommendedName>
        <fullName evidence="2">AAA+ ATPase domain-containing protein</fullName>
    </recommendedName>
</protein>
<dbReference type="EMBL" id="CP089278">
    <property type="protein sequence ID" value="USP79640.1"/>
    <property type="molecule type" value="Genomic_DNA"/>
</dbReference>
<proteinExistence type="predicted"/>
<organism evidence="3 4">
    <name type="scientific">Curvularia clavata</name>
    <dbReference type="NCBI Taxonomy" id="95742"/>
    <lineage>
        <taxon>Eukaryota</taxon>
        <taxon>Fungi</taxon>
        <taxon>Dikarya</taxon>
        <taxon>Ascomycota</taxon>
        <taxon>Pezizomycotina</taxon>
        <taxon>Dothideomycetes</taxon>
        <taxon>Pleosporomycetidae</taxon>
        <taxon>Pleosporales</taxon>
        <taxon>Pleosporineae</taxon>
        <taxon>Pleosporaceae</taxon>
        <taxon>Curvularia</taxon>
    </lineage>
</organism>
<sequence>MVELTASKPTKARAQHKLRVAFRPQTKIRWKQSPSVTKSKLKFGAQAAREVSSSNDFDELEDDKTSNGDDVNEVGVDESMSYTSKPTMNSRAKERNQVPDPFEYVGVPSDETIDDQRGQLCELHNYDSRLNSKGERIELRTGSKYSIEEDDEKSPEAALVFTRFFSKDGRMTYADLRINSPHIRKALKDVIGTYPDVDLNFTGGSIYMFSKPWCLFHYRHELEQYAEGSSEPVMKKHVDFILKYMRKALQKEILTYENMMKNETSSPGITYKELWMVFRPGSLVYRKNEDQEHIFKFVSMEEVSEEDRGYMCWDLKTEQLESNGRIFGRTTRYFKVHRYDGFKPLADLEIYPLEYVKDIEAVRKRLLVRGKKYASLHGVHYRMYDGRWRGFDSPAVGSVRQRVMIDGQEFENAQCLEPTIFSRESIIEVEPEKEPALSEEQLLICDLVIPGFSLATKSWGLLDIDHIQDIDFNTSAFDMLALAPEKKDMIAALVKNARASSETYDDLIRGKGKGLILLLHGPAGVGKTFTAESIADLTQRPLYSLNCSDLTIRNAESRLAQVLSLATKWNAVALIDEADVFMAERNLNDLERNELVSVLLRVLEYFEGILFLTTNRAHKMDPAFNSRIHLKIAFPPLSPESKRQLWRVFIRQGMAQQLPSWVDDAFLDRVVDNEMNGRQIKNAVRVAHALAQDKQRQMNSEDIFSVVRMIKSFDEDLVTNKGKCL</sequence>
<dbReference type="PANTHER" id="PTHR46411:SF2">
    <property type="entry name" value="AAA+ ATPASE DOMAIN-CONTAINING PROTEIN"/>
    <property type="match status" value="1"/>
</dbReference>
<dbReference type="Pfam" id="PF00004">
    <property type="entry name" value="AAA"/>
    <property type="match status" value="1"/>
</dbReference>
<dbReference type="Gene3D" id="3.40.50.300">
    <property type="entry name" value="P-loop containing nucleotide triphosphate hydrolases"/>
    <property type="match status" value="1"/>
</dbReference>
<dbReference type="AlphaFoldDB" id="A0A9Q8ZDC0"/>
<dbReference type="InterPro" id="IPR027417">
    <property type="entry name" value="P-loop_NTPase"/>
</dbReference>
<accession>A0A9Q8ZDC0</accession>